<reference evidence="3" key="1">
    <citation type="journal article" date="2017" name="Nat. Commun.">
        <title>The North American bullfrog draft genome provides insight into hormonal regulation of long noncoding RNA.</title>
        <authorList>
            <person name="Hammond S.A."/>
            <person name="Warren R.L."/>
            <person name="Vandervalk B.P."/>
            <person name="Kucuk E."/>
            <person name="Khan H."/>
            <person name="Gibb E.A."/>
            <person name="Pandoh P."/>
            <person name="Kirk H."/>
            <person name="Zhao Y."/>
            <person name="Jones M."/>
            <person name="Mungall A.J."/>
            <person name="Coope R."/>
            <person name="Pleasance S."/>
            <person name="Moore R.A."/>
            <person name="Holt R.A."/>
            <person name="Round J.M."/>
            <person name="Ohora S."/>
            <person name="Walle B.V."/>
            <person name="Veldhoen N."/>
            <person name="Helbing C.C."/>
            <person name="Birol I."/>
        </authorList>
    </citation>
    <scope>NUCLEOTIDE SEQUENCE [LARGE SCALE GENOMIC DNA]</scope>
</reference>
<dbReference type="AlphaFoldDB" id="A0A2G9RES6"/>
<feature type="compositionally biased region" description="Acidic residues" evidence="1">
    <location>
        <begin position="55"/>
        <end position="68"/>
    </location>
</feature>
<feature type="compositionally biased region" description="Basic and acidic residues" evidence="1">
    <location>
        <begin position="45"/>
        <end position="54"/>
    </location>
</feature>
<gene>
    <name evidence="2" type="ORF">AB205_0156540</name>
</gene>
<evidence type="ECO:0000313" key="3">
    <source>
        <dbReference type="Proteomes" id="UP000228934"/>
    </source>
</evidence>
<feature type="region of interest" description="Disordered" evidence="1">
    <location>
        <begin position="45"/>
        <end position="68"/>
    </location>
</feature>
<evidence type="ECO:0000256" key="1">
    <source>
        <dbReference type="SAM" id="MobiDB-lite"/>
    </source>
</evidence>
<organism evidence="2 3">
    <name type="scientific">Aquarana catesbeiana</name>
    <name type="common">American bullfrog</name>
    <name type="synonym">Rana catesbeiana</name>
    <dbReference type="NCBI Taxonomy" id="8400"/>
    <lineage>
        <taxon>Eukaryota</taxon>
        <taxon>Metazoa</taxon>
        <taxon>Chordata</taxon>
        <taxon>Craniata</taxon>
        <taxon>Vertebrata</taxon>
        <taxon>Euteleostomi</taxon>
        <taxon>Amphibia</taxon>
        <taxon>Batrachia</taxon>
        <taxon>Anura</taxon>
        <taxon>Neobatrachia</taxon>
        <taxon>Ranoidea</taxon>
        <taxon>Ranidae</taxon>
        <taxon>Aquarana</taxon>
    </lineage>
</organism>
<name>A0A2G9RES6_AQUCT</name>
<sequence length="112" mass="12519">MFSALNSAKTDNCTTLPSNVSYSYFLYLCAKYTFIFIHIGEKRLGTSEETRDPPPLEEGEIPPTQPEEEGDVFEIGEIVTTTSDVAVVEEECHVKGDITPSDEGNINTFWTY</sequence>
<protein>
    <submittedName>
        <fullName evidence="2">Uncharacterized protein</fullName>
    </submittedName>
</protein>
<accession>A0A2G9RES6</accession>
<proteinExistence type="predicted"/>
<keyword evidence="3" id="KW-1185">Reference proteome</keyword>
<dbReference type="EMBL" id="KV949449">
    <property type="protein sequence ID" value="PIO26354.1"/>
    <property type="molecule type" value="Genomic_DNA"/>
</dbReference>
<evidence type="ECO:0000313" key="2">
    <source>
        <dbReference type="EMBL" id="PIO26354.1"/>
    </source>
</evidence>
<dbReference type="Proteomes" id="UP000228934">
    <property type="component" value="Unassembled WGS sequence"/>
</dbReference>